<gene>
    <name evidence="1" type="ORF">V7S74_04860</name>
</gene>
<name>A0ABW8SVD3_9BACT</name>
<reference evidence="1 2" key="1">
    <citation type="submission" date="2024-07" db="EMBL/GenBank/DDBJ databases">
        <authorList>
            <person name="Pitt A."/>
            <person name="Hahn M.W."/>
        </authorList>
    </citation>
    <scope>NUCLEOTIDE SEQUENCE [LARGE SCALE GENOMIC DNA]</scope>
    <source>
        <strain evidence="1 2">2-AUSEE-184A6</strain>
    </source>
</reference>
<proteinExistence type="predicted"/>
<comment type="caution">
    <text evidence="1">The sequence shown here is derived from an EMBL/GenBank/DDBJ whole genome shotgun (WGS) entry which is preliminary data.</text>
</comment>
<accession>A0ABW8SVD3</accession>
<organism evidence="1 2">
    <name type="scientific">Aquirufa novilacunae</name>
    <dbReference type="NCBI Taxonomy" id="3139305"/>
    <lineage>
        <taxon>Bacteria</taxon>
        <taxon>Pseudomonadati</taxon>
        <taxon>Bacteroidota</taxon>
        <taxon>Cytophagia</taxon>
        <taxon>Cytophagales</taxon>
        <taxon>Flectobacillaceae</taxon>
        <taxon>Aquirufa</taxon>
    </lineage>
</organism>
<sequence>MANTAIKVLIIFIITSCSIKTVAQENPKNEFLFNGCDKGEFYEYFSHNLKVWGNRPTFNLFVFKLSGNGKITEMRHFGGMEKTDAEQVMNFIKQSENCWNLPSDPKLFKWIVLPFISGKGNANSHIGPDFKSTTIQAFSALNNLTSYGIYSGEFYVTDLVWYIDPRIKLD</sequence>
<dbReference type="RefSeq" id="WP_406777635.1">
    <property type="nucleotide sequence ID" value="NZ_JBEWZG010000001.1"/>
</dbReference>
<dbReference type="Proteomes" id="UP001623559">
    <property type="component" value="Unassembled WGS sequence"/>
</dbReference>
<protein>
    <submittedName>
        <fullName evidence="1">Uncharacterized protein</fullName>
    </submittedName>
</protein>
<dbReference type="EMBL" id="JBEWZG010000001">
    <property type="protein sequence ID" value="MFL0206066.1"/>
    <property type="molecule type" value="Genomic_DNA"/>
</dbReference>
<evidence type="ECO:0000313" key="2">
    <source>
        <dbReference type="Proteomes" id="UP001623559"/>
    </source>
</evidence>
<evidence type="ECO:0000313" key="1">
    <source>
        <dbReference type="EMBL" id="MFL0206066.1"/>
    </source>
</evidence>